<keyword evidence="4" id="KW-0249">Electron transport</keyword>
<dbReference type="EMBL" id="JAUYZK010000009">
    <property type="protein sequence ID" value="MDP2539375.1"/>
    <property type="molecule type" value="Genomic_DNA"/>
</dbReference>
<keyword evidence="7" id="KW-0812">Transmembrane</keyword>
<feature type="transmembrane region" description="Helical" evidence="7">
    <location>
        <begin position="15"/>
        <end position="40"/>
    </location>
</feature>
<dbReference type="AlphaFoldDB" id="A0AA90TF88"/>
<dbReference type="PROSITE" id="PS51379">
    <property type="entry name" value="4FE4S_FER_2"/>
    <property type="match status" value="1"/>
</dbReference>
<dbReference type="Proteomes" id="UP001177258">
    <property type="component" value="Unassembled WGS sequence"/>
</dbReference>
<keyword evidence="6" id="KW-0411">Iron-sulfur</keyword>
<feature type="transmembrane region" description="Helical" evidence="7">
    <location>
        <begin position="133"/>
        <end position="155"/>
    </location>
</feature>
<evidence type="ECO:0000256" key="5">
    <source>
        <dbReference type="ARBA" id="ARBA00023004"/>
    </source>
</evidence>
<dbReference type="GO" id="GO:0046872">
    <property type="term" value="F:metal ion binding"/>
    <property type="evidence" value="ECO:0007669"/>
    <property type="project" value="UniProtKB-KW"/>
</dbReference>
<dbReference type="EMBL" id="JAUPEV010000009">
    <property type="protein sequence ID" value="MDO7253448.1"/>
    <property type="molecule type" value="Genomic_DNA"/>
</dbReference>
<dbReference type="InterPro" id="IPR017896">
    <property type="entry name" value="4Fe4S_Fe-S-bd"/>
</dbReference>
<evidence type="ECO:0000256" key="6">
    <source>
        <dbReference type="ARBA" id="ARBA00023014"/>
    </source>
</evidence>
<evidence type="ECO:0000259" key="8">
    <source>
        <dbReference type="PROSITE" id="PS51379"/>
    </source>
</evidence>
<dbReference type="InterPro" id="IPR009051">
    <property type="entry name" value="Helical_ferredxn"/>
</dbReference>
<dbReference type="Pfam" id="PF11614">
    <property type="entry name" value="FixG_C"/>
    <property type="match status" value="1"/>
</dbReference>
<keyword evidence="7" id="KW-1133">Transmembrane helix</keyword>
<reference evidence="9" key="2">
    <citation type="submission" date="2023-07" db="EMBL/GenBank/DDBJ databases">
        <authorList>
            <person name="Aydin F."/>
            <person name="Tarhane S."/>
            <person name="Saticioglu I.B."/>
            <person name="Karakaya E."/>
            <person name="Abay S."/>
            <person name="Guran O."/>
            <person name="Bozkurt E."/>
            <person name="Uzum N."/>
            <person name="Olgun K."/>
            <person name="Jablonski D."/>
        </authorList>
    </citation>
    <scope>NUCLEOTIDE SEQUENCE</scope>
    <source>
        <strain evidence="9">Faydin-H75</strain>
    </source>
</reference>
<comment type="caution">
    <text evidence="10">The sequence shown here is derived from an EMBL/GenBank/DDBJ whole genome shotgun (WGS) entry which is preliminary data.</text>
</comment>
<dbReference type="InterPro" id="IPR013783">
    <property type="entry name" value="Ig-like_fold"/>
</dbReference>
<dbReference type="SUPFAM" id="SSF54862">
    <property type="entry name" value="4Fe-4S ferredoxins"/>
    <property type="match status" value="1"/>
</dbReference>
<dbReference type="InterPro" id="IPR032879">
    <property type="entry name" value="FixG_C"/>
</dbReference>
<keyword evidence="7" id="KW-0472">Membrane</keyword>
<dbReference type="GO" id="GO:0005886">
    <property type="term" value="C:plasma membrane"/>
    <property type="evidence" value="ECO:0007669"/>
    <property type="project" value="TreeGrafter"/>
</dbReference>
<dbReference type="InterPro" id="IPR017900">
    <property type="entry name" value="4Fe4S_Fe_S_CS"/>
</dbReference>
<reference evidence="10 12" key="1">
    <citation type="submission" date="2023-07" db="EMBL/GenBank/DDBJ databases">
        <title>Unpublished Manusciprt.</title>
        <authorList>
            <person name="Aydin F."/>
            <person name="Tarhane S."/>
            <person name="Saticioglu I.B."/>
            <person name="Karakaya E."/>
            <person name="Abay S."/>
            <person name="Guran O."/>
            <person name="Bozkurt E."/>
            <person name="Uzum N."/>
            <person name="Olgun K."/>
            <person name="Jablonski D."/>
        </authorList>
    </citation>
    <scope>NUCLEOTIDE SEQUENCE</scope>
    <source>
        <strain evidence="12">faydin-H75</strain>
        <strain evidence="10">Faydin-H76</strain>
    </source>
</reference>
<dbReference type="Gene3D" id="2.60.40.10">
    <property type="entry name" value="Immunoglobulins"/>
    <property type="match status" value="1"/>
</dbReference>
<evidence type="ECO:0000256" key="3">
    <source>
        <dbReference type="ARBA" id="ARBA00022723"/>
    </source>
</evidence>
<name>A0AA90TF88_9HELI</name>
<evidence type="ECO:0000256" key="1">
    <source>
        <dbReference type="ARBA" id="ARBA00022448"/>
    </source>
</evidence>
<dbReference type="InterPro" id="IPR014116">
    <property type="entry name" value="Cyt_c_oxidase_cbb3_FixG"/>
</dbReference>
<feature type="transmembrane region" description="Helical" evidence="7">
    <location>
        <begin position="175"/>
        <end position="200"/>
    </location>
</feature>
<dbReference type="PANTHER" id="PTHR30176">
    <property type="entry name" value="FERREDOXIN-TYPE PROTEIN NAPH"/>
    <property type="match status" value="1"/>
</dbReference>
<proteinExistence type="predicted"/>
<evidence type="ECO:0000313" key="12">
    <source>
        <dbReference type="Proteomes" id="UP001240777"/>
    </source>
</evidence>
<evidence type="ECO:0000313" key="9">
    <source>
        <dbReference type="EMBL" id="MDO7253448.1"/>
    </source>
</evidence>
<keyword evidence="2" id="KW-0004">4Fe-4S</keyword>
<dbReference type="RefSeq" id="WP_305517295.1">
    <property type="nucleotide sequence ID" value="NZ_JAUPEV010000009.1"/>
</dbReference>
<dbReference type="Pfam" id="PF13746">
    <property type="entry name" value="Fer4_18"/>
    <property type="match status" value="1"/>
</dbReference>
<dbReference type="GO" id="GO:0051539">
    <property type="term" value="F:4 iron, 4 sulfur cluster binding"/>
    <property type="evidence" value="ECO:0007669"/>
    <property type="project" value="UniProtKB-KW"/>
</dbReference>
<accession>A0AA90TF88</accession>
<evidence type="ECO:0000256" key="7">
    <source>
        <dbReference type="SAM" id="Phobius"/>
    </source>
</evidence>
<dbReference type="PANTHER" id="PTHR30176:SF3">
    <property type="entry name" value="FERREDOXIN-TYPE PROTEIN NAPH"/>
    <property type="match status" value="1"/>
</dbReference>
<dbReference type="Gene3D" id="1.10.1060.10">
    <property type="entry name" value="Alpha-helical ferredoxin"/>
    <property type="match status" value="1"/>
</dbReference>
<keyword evidence="3" id="KW-0479">Metal-binding</keyword>
<protein>
    <submittedName>
        <fullName evidence="10">Cytochrome c oxidase accessory protein CcoG</fullName>
    </submittedName>
</protein>
<dbReference type="Pfam" id="PF12801">
    <property type="entry name" value="Fer4_5"/>
    <property type="match status" value="1"/>
</dbReference>
<dbReference type="Proteomes" id="UP001240777">
    <property type="component" value="Unassembled WGS sequence"/>
</dbReference>
<keyword evidence="5" id="KW-0408">Iron</keyword>
<feature type="domain" description="4Fe-4S ferredoxin-type" evidence="8">
    <location>
        <begin position="238"/>
        <end position="267"/>
    </location>
</feature>
<reference evidence="9 11" key="3">
    <citation type="journal article" date="2024" name="Syst. Appl. Microbiol.">
        <title>Helicobacter cappadocius sp. nov., from lizards: The first psychrotrophic Helicobacter species.</title>
        <authorList>
            <person name="Aydin F."/>
            <person name="Tarhane S."/>
            <person name="Karakaya E."/>
            <person name="Abay S."/>
            <person name="Kayman T."/>
            <person name="Guran O."/>
            <person name="Bozkurt E."/>
            <person name="Uzum N."/>
            <person name="Avci A."/>
            <person name="Olgun K."/>
            <person name="Jablonski D."/>
            <person name="Guran C."/>
            <person name="Burcin Saticioglu I."/>
        </authorList>
    </citation>
    <scope>NUCLEOTIDE SEQUENCE [LARGE SCALE GENOMIC DNA]</scope>
    <source>
        <strain evidence="9">Faydin-H75</strain>
        <strain evidence="11">faydin-H76</strain>
    </source>
</reference>
<evidence type="ECO:0000313" key="11">
    <source>
        <dbReference type="Proteomes" id="UP001177258"/>
    </source>
</evidence>
<evidence type="ECO:0000256" key="4">
    <source>
        <dbReference type="ARBA" id="ARBA00022982"/>
    </source>
</evidence>
<organism evidence="10 11">
    <name type="scientific">Helicobacter cappadocius</name>
    <dbReference type="NCBI Taxonomy" id="3063998"/>
    <lineage>
        <taxon>Bacteria</taxon>
        <taxon>Pseudomonadati</taxon>
        <taxon>Campylobacterota</taxon>
        <taxon>Epsilonproteobacteria</taxon>
        <taxon>Campylobacterales</taxon>
        <taxon>Helicobacteraceae</taxon>
        <taxon>Helicobacter</taxon>
    </lineage>
</organism>
<feature type="transmembrane region" description="Helical" evidence="7">
    <location>
        <begin position="60"/>
        <end position="86"/>
    </location>
</feature>
<evidence type="ECO:0000313" key="10">
    <source>
        <dbReference type="EMBL" id="MDP2539375.1"/>
    </source>
</evidence>
<evidence type="ECO:0000256" key="2">
    <source>
        <dbReference type="ARBA" id="ARBA00022485"/>
    </source>
</evidence>
<dbReference type="PROSITE" id="PS00198">
    <property type="entry name" value="4FE4S_FER_1"/>
    <property type="match status" value="1"/>
</dbReference>
<keyword evidence="12" id="KW-1185">Reference proteome</keyword>
<dbReference type="NCBIfam" id="TIGR02745">
    <property type="entry name" value="ccoG_rdxA_fixG"/>
    <property type="match status" value="1"/>
</dbReference>
<keyword evidence="1" id="KW-0813">Transport</keyword>
<sequence>MQSLINTIFYRKRRYLVYFIITVIAISLPFIRINGNHIFLLSFDHMELHLLGTAFNVQQLYLMPFLLIILFVGIFFMTTLGGRVWCGWSCPQTIFRVIYRDFIETTLLGLRKKISNKQEKPKYTIISNDVKKIIGILIFSVIALMASAVFLFYFVPPEEFFPALLDPLNHMVLMTFWLCIAGFLVFDITFIAENFCVYICPYARVQSVLYDDDTIMAIYDSSRGGAIYTPEGEKILQAPKKRDPNAECTNCEKCVRVCPTHIDIRKGMQLECINCLECVDACTEVMGKLGRPSLVQWSSPNSIDTKTKIKYFRAKTIAYIVVLAIVFGIMVAMWGKKEQMLLNITRSSELYEIRSSGVVDNEYVFLFQNTDNKDHNYSFKILDNNDLIIKQPTSDIRIKAGGKSKQIVIIRAKAALGDNTSKDAITPITIQAYATDDPKINVERKSFFVYPEKNVLKKYQK</sequence>
<gene>
    <name evidence="10" type="primary">ccoG</name>
    <name evidence="9" type="ORF">Q5I04_05950</name>
    <name evidence="10" type="ORF">Q5I06_06275</name>
</gene>
<feature type="transmembrane region" description="Helical" evidence="7">
    <location>
        <begin position="316"/>
        <end position="335"/>
    </location>
</feature>
<dbReference type="InterPro" id="IPR051684">
    <property type="entry name" value="Electron_Trans/Redox"/>
</dbReference>